<organism evidence="2 3">
    <name type="scientific">Larinioides sclopetarius</name>
    <dbReference type="NCBI Taxonomy" id="280406"/>
    <lineage>
        <taxon>Eukaryota</taxon>
        <taxon>Metazoa</taxon>
        <taxon>Ecdysozoa</taxon>
        <taxon>Arthropoda</taxon>
        <taxon>Chelicerata</taxon>
        <taxon>Arachnida</taxon>
        <taxon>Araneae</taxon>
        <taxon>Araneomorphae</taxon>
        <taxon>Entelegynae</taxon>
        <taxon>Araneoidea</taxon>
        <taxon>Araneidae</taxon>
        <taxon>Larinioides</taxon>
    </lineage>
</organism>
<evidence type="ECO:0000313" key="2">
    <source>
        <dbReference type="EMBL" id="CAL1291376.1"/>
    </source>
</evidence>
<feature type="region of interest" description="Disordered" evidence="1">
    <location>
        <begin position="202"/>
        <end position="310"/>
    </location>
</feature>
<feature type="compositionally biased region" description="Polar residues" evidence="1">
    <location>
        <begin position="202"/>
        <end position="214"/>
    </location>
</feature>
<gene>
    <name evidence="2" type="ORF">LARSCL_LOCUS17044</name>
</gene>
<dbReference type="EMBL" id="CAXIEN010000281">
    <property type="protein sequence ID" value="CAL1291376.1"/>
    <property type="molecule type" value="Genomic_DNA"/>
</dbReference>
<proteinExistence type="predicted"/>
<keyword evidence="3" id="KW-1185">Reference proteome</keyword>
<feature type="compositionally biased region" description="Low complexity" evidence="1">
    <location>
        <begin position="300"/>
        <end position="310"/>
    </location>
</feature>
<feature type="region of interest" description="Disordered" evidence="1">
    <location>
        <begin position="136"/>
        <end position="157"/>
    </location>
</feature>
<accession>A0AAV2B582</accession>
<dbReference type="Proteomes" id="UP001497382">
    <property type="component" value="Unassembled WGS sequence"/>
</dbReference>
<comment type="caution">
    <text evidence="2">The sequence shown here is derived from an EMBL/GenBank/DDBJ whole genome shotgun (WGS) entry which is preliminary data.</text>
</comment>
<sequence>MHQKSRNSVQAVKDAPGLILPTTHGNTSSNHSGSSEISTPSSPILLAEKTLKNVTLSKYKYQAYASTPLNAPRHVEQHYTPTVLRDRSLNRRNAPLTKVQPVKRVISLKKQNGNQVEVDSNELNFKIKTLEEIRRGKENKQNKSEVALNNSPHVLPSSEERKPLINAQQKTFRKLKIHRKPKELYSVPAPLKQEVEAPNLTETSATHLVTNGSSKVLPKSSEDSNEVLVFRRNSSDSSPGKRKSDESLSSASKVMKILATSDVDRERVSRVDSGPEGIGETHEEPCPQRPEIQSTDNETSNASSHMNSSTSFNLTQDKVVISQTSVPDIKINGVVTSTSLSFSSSHCHKSERSEHSSNKNECSAKVKNVDSSMLLMPTKSDPSSFDSAGKDNLIDQFDNIDAELDEFLGDYVVNIGEIDATPDDHILLEIAEFLDS</sequence>
<feature type="compositionally biased region" description="Polar residues" evidence="1">
    <location>
        <begin position="1"/>
        <end position="10"/>
    </location>
</feature>
<evidence type="ECO:0000256" key="1">
    <source>
        <dbReference type="SAM" id="MobiDB-lite"/>
    </source>
</evidence>
<name>A0AAV2B582_9ARAC</name>
<feature type="region of interest" description="Disordered" evidence="1">
    <location>
        <begin position="1"/>
        <end position="42"/>
    </location>
</feature>
<evidence type="ECO:0000313" key="3">
    <source>
        <dbReference type="Proteomes" id="UP001497382"/>
    </source>
</evidence>
<protein>
    <submittedName>
        <fullName evidence="2">Uncharacterized protein</fullName>
    </submittedName>
</protein>
<dbReference type="AlphaFoldDB" id="A0AAV2B582"/>
<feature type="compositionally biased region" description="Low complexity" evidence="1">
    <location>
        <begin position="22"/>
        <end position="42"/>
    </location>
</feature>
<reference evidence="2 3" key="1">
    <citation type="submission" date="2024-04" db="EMBL/GenBank/DDBJ databases">
        <authorList>
            <person name="Rising A."/>
            <person name="Reimegard J."/>
            <person name="Sonavane S."/>
            <person name="Akerstrom W."/>
            <person name="Nylinder S."/>
            <person name="Hedman E."/>
            <person name="Kallberg Y."/>
        </authorList>
    </citation>
    <scope>NUCLEOTIDE SEQUENCE [LARGE SCALE GENOMIC DNA]</scope>
</reference>